<evidence type="ECO:0000256" key="1">
    <source>
        <dbReference type="SAM" id="Phobius"/>
    </source>
</evidence>
<feature type="transmembrane region" description="Helical" evidence="1">
    <location>
        <begin position="320"/>
        <end position="336"/>
    </location>
</feature>
<accession>A0ABW2DNE4</accession>
<feature type="transmembrane region" description="Helical" evidence="1">
    <location>
        <begin position="94"/>
        <end position="118"/>
    </location>
</feature>
<evidence type="ECO:0008006" key="4">
    <source>
        <dbReference type="Google" id="ProtNLM"/>
    </source>
</evidence>
<keyword evidence="3" id="KW-1185">Reference proteome</keyword>
<feature type="transmembrane region" description="Helical" evidence="1">
    <location>
        <begin position="18"/>
        <end position="37"/>
    </location>
</feature>
<feature type="transmembrane region" description="Helical" evidence="1">
    <location>
        <begin position="156"/>
        <end position="185"/>
    </location>
</feature>
<reference evidence="3" key="1">
    <citation type="journal article" date="2019" name="Int. J. Syst. Evol. Microbiol.">
        <title>The Global Catalogue of Microorganisms (GCM) 10K type strain sequencing project: providing services to taxonomists for standard genome sequencing and annotation.</title>
        <authorList>
            <consortium name="The Broad Institute Genomics Platform"/>
            <consortium name="The Broad Institute Genome Sequencing Center for Infectious Disease"/>
            <person name="Wu L."/>
            <person name="Ma J."/>
        </authorList>
    </citation>
    <scope>NUCLEOTIDE SEQUENCE [LARGE SCALE GENOMIC DNA]</scope>
    <source>
        <strain evidence="3">CGMCC 4.7393</strain>
    </source>
</reference>
<feature type="transmembrane region" description="Helical" evidence="1">
    <location>
        <begin position="293"/>
        <end position="314"/>
    </location>
</feature>
<keyword evidence="1" id="KW-0472">Membrane</keyword>
<keyword evidence="1" id="KW-0812">Transmembrane</keyword>
<protein>
    <recommendedName>
        <fullName evidence="4">Glycosyltransferase RgtA/B/C/D-like domain-containing protein</fullName>
    </recommendedName>
</protein>
<dbReference type="RefSeq" id="WP_066617222.1">
    <property type="nucleotide sequence ID" value="NZ_JBHSYQ010000006.1"/>
</dbReference>
<evidence type="ECO:0000313" key="2">
    <source>
        <dbReference type="EMBL" id="MFC6998565.1"/>
    </source>
</evidence>
<evidence type="ECO:0000313" key="3">
    <source>
        <dbReference type="Proteomes" id="UP001596405"/>
    </source>
</evidence>
<name>A0ABW2DNE4_9BACT</name>
<gene>
    <name evidence="2" type="ORF">ACFQHR_13080</name>
</gene>
<organism evidence="2 3">
    <name type="scientific">Rufibacter roseus</name>
    <dbReference type="NCBI Taxonomy" id="1567108"/>
    <lineage>
        <taxon>Bacteria</taxon>
        <taxon>Pseudomonadati</taxon>
        <taxon>Bacteroidota</taxon>
        <taxon>Cytophagia</taxon>
        <taxon>Cytophagales</taxon>
        <taxon>Hymenobacteraceae</taxon>
        <taxon>Rufibacter</taxon>
    </lineage>
</organism>
<feature type="transmembrane region" description="Helical" evidence="1">
    <location>
        <begin position="357"/>
        <end position="378"/>
    </location>
</feature>
<comment type="caution">
    <text evidence="2">The sequence shown here is derived from an EMBL/GenBank/DDBJ whole genome shotgun (WGS) entry which is preliminary data.</text>
</comment>
<dbReference type="Proteomes" id="UP001596405">
    <property type="component" value="Unassembled WGS sequence"/>
</dbReference>
<feature type="transmembrane region" description="Helical" evidence="1">
    <location>
        <begin position="206"/>
        <end position="228"/>
    </location>
</feature>
<feature type="transmembrane region" description="Helical" evidence="1">
    <location>
        <begin position="267"/>
        <end position="286"/>
    </location>
</feature>
<proteinExistence type="predicted"/>
<keyword evidence="1" id="KW-1133">Transmembrane helix</keyword>
<dbReference type="EMBL" id="JBHSYQ010000006">
    <property type="protein sequence ID" value="MFC6998565.1"/>
    <property type="molecule type" value="Genomic_DNA"/>
</dbReference>
<sequence>MNSPQTGSSPMRLSNQKFALLFTFLYGLLLIWLLPFHELWPDETEPWLLALYSDSYTDLLHNKRFEGHPNLWYSLLYVITRFTDNLQALKISHFFFSVGFVFVFLRYAPFHWLIRLLFCFGYYGVYEYGLISRLYAPEIFTMFLVCAFYQKRFSHWYAYIFLLALNAQTHLFGLYFSGAMGLLLFAEALWPTETVPAFQKVNAKRIGLGVLLWLVGCGVSFWSITHFLGFAHGHIWDPYKIQQASTRVWQAFFPVPEFLIQFWNTSYLRTKVEIPLSLLLVLLLLLTIRPKQLLLCILLLFAGLYYFFAFKFGLSLRHHAHFFLFTVAILWIATHYRTYTPSLKPKELFPANVRVGILNYLLLFTTITQFLCGIYALYIEYNYSFYPAKEATAYLEKHFPDYLLATTEEFPSSTITAYSGKPIFNLSRGEYVTFYDLDMTIENKLTPYQNLQWAKVWAQKNNKPVLLISSREIAIEHFPYPVKHIRSFDRKQIVSLPQDRFIYFYLVEPGYFPTYDFVVGPVADTVAPEVEQ</sequence>